<dbReference type="Gene3D" id="2.40.30.170">
    <property type="match status" value="1"/>
</dbReference>
<dbReference type="SUPFAM" id="SSF111369">
    <property type="entry name" value="HlyD-like secretion proteins"/>
    <property type="match status" value="2"/>
</dbReference>
<evidence type="ECO:0000256" key="4">
    <source>
        <dbReference type="ARBA" id="ARBA00023136"/>
    </source>
</evidence>
<comment type="subcellular location">
    <subcellularLocation>
        <location evidence="1">Membrane</location>
        <topology evidence="1">Single-pass membrane protein</topology>
    </subcellularLocation>
</comment>
<dbReference type="AlphaFoldDB" id="A0A4Z0F8H6"/>
<dbReference type="Gene3D" id="1.10.287.470">
    <property type="entry name" value="Helix hairpin bin"/>
    <property type="match status" value="1"/>
</dbReference>
<comment type="caution">
    <text evidence="7">The sequence shown here is derived from an EMBL/GenBank/DDBJ whole genome shotgun (WGS) entry which is preliminary data.</text>
</comment>
<dbReference type="Pfam" id="PF25954">
    <property type="entry name" value="Beta-barrel_RND_2"/>
    <property type="match status" value="1"/>
</dbReference>
<keyword evidence="8" id="KW-1185">Reference proteome</keyword>
<keyword evidence="2 5" id="KW-0812">Transmembrane</keyword>
<evidence type="ECO:0000259" key="6">
    <source>
        <dbReference type="Pfam" id="PF25954"/>
    </source>
</evidence>
<evidence type="ECO:0000256" key="3">
    <source>
        <dbReference type="ARBA" id="ARBA00022989"/>
    </source>
</evidence>
<gene>
    <name evidence="7" type="ORF">E4680_09655</name>
</gene>
<protein>
    <submittedName>
        <fullName evidence="7">HlyD family secretion protein</fullName>
    </submittedName>
</protein>
<dbReference type="PRINTS" id="PR01490">
    <property type="entry name" value="RTXTOXIND"/>
</dbReference>
<evidence type="ECO:0000256" key="2">
    <source>
        <dbReference type="ARBA" id="ARBA00022692"/>
    </source>
</evidence>
<feature type="domain" description="CusB-like beta-barrel" evidence="6">
    <location>
        <begin position="276"/>
        <end position="363"/>
    </location>
</feature>
<proteinExistence type="predicted"/>
<keyword evidence="4 5" id="KW-0472">Membrane</keyword>
<dbReference type="PANTHER" id="PTHR30386:SF26">
    <property type="entry name" value="TRANSPORT PROTEIN COMB"/>
    <property type="match status" value="1"/>
</dbReference>
<dbReference type="OrthoDB" id="9811754at2"/>
<dbReference type="EMBL" id="SRIO01000012">
    <property type="protein sequence ID" value="TFZ82095.1"/>
    <property type="molecule type" value="Genomic_DNA"/>
</dbReference>
<name>A0A4Z0F8H6_9GAMM</name>
<dbReference type="RefSeq" id="WP_135282204.1">
    <property type="nucleotide sequence ID" value="NZ_SRIO01000012.1"/>
</dbReference>
<dbReference type="PANTHER" id="PTHR30386">
    <property type="entry name" value="MEMBRANE FUSION SUBUNIT OF EMRAB-TOLC MULTIDRUG EFFLUX PUMP"/>
    <property type="match status" value="1"/>
</dbReference>
<dbReference type="GO" id="GO:0016020">
    <property type="term" value="C:membrane"/>
    <property type="evidence" value="ECO:0007669"/>
    <property type="project" value="UniProtKB-SubCell"/>
</dbReference>
<evidence type="ECO:0000256" key="5">
    <source>
        <dbReference type="SAM" id="Phobius"/>
    </source>
</evidence>
<dbReference type="InterPro" id="IPR050739">
    <property type="entry name" value="MFP"/>
</dbReference>
<accession>A0A4Z0F8H6</accession>
<keyword evidence="3 5" id="KW-1133">Transmembrane helix</keyword>
<dbReference type="Gene3D" id="2.40.50.100">
    <property type="match status" value="1"/>
</dbReference>
<dbReference type="Proteomes" id="UP000297890">
    <property type="component" value="Unassembled WGS sequence"/>
</dbReference>
<evidence type="ECO:0000256" key="1">
    <source>
        <dbReference type="ARBA" id="ARBA00004167"/>
    </source>
</evidence>
<sequence length="365" mass="39641">MIRIVAPGSFRYALGRLIAIGALLLLALAIGHWLHRQLTLVQSNDARIAADMITVSSELPGRIAEFDLVPGQSVAAGTLLTQLDDSEAQTALAESEATLTRLKASRDTLIARIDQQRSAIQAQQQSAMSQLSRARANLAAQQTHQDLARHNAQRADALIADHVISVQSWDQIKHEQRAAEQSTLEAKAELAVAQAGVAQAQADAKSIRVLENQLTEIDAAITEARANLEQQHVRLTKLTLRSPVDGVIDETFVHAGEYAVPGRRLLLMHDPATIRVEANIKETAIDDVKLGALTHVYVDAYPDRTFSGHVIELGQAATSQFALIPNPNPSGNFTKITQRLPIRIALDQPAADLRPGMMVEVAIEH</sequence>
<reference evidence="7 8" key="1">
    <citation type="journal article" date="2019" name="ISME J.">
        <title>Candidatus Macondimonas diazotrophica, a novel gammaproteobacterial genus dominating crude-oil-contaminated coastal sediments.</title>
        <authorList>
            <person name="Karthikeyan S."/>
            <person name="Konstantinidis K."/>
        </authorList>
    </citation>
    <scope>NUCLEOTIDE SEQUENCE [LARGE SCALE GENOMIC DNA]</scope>
    <source>
        <strain evidence="7 8">KTK01</strain>
    </source>
</reference>
<evidence type="ECO:0000313" key="8">
    <source>
        <dbReference type="Proteomes" id="UP000297890"/>
    </source>
</evidence>
<evidence type="ECO:0000313" key="7">
    <source>
        <dbReference type="EMBL" id="TFZ82095.1"/>
    </source>
</evidence>
<feature type="transmembrane region" description="Helical" evidence="5">
    <location>
        <begin position="12"/>
        <end position="34"/>
    </location>
</feature>
<dbReference type="InterPro" id="IPR058792">
    <property type="entry name" value="Beta-barrel_RND_2"/>
</dbReference>
<organism evidence="7 8">
    <name type="scientific">Candidatus Macondimonas diazotrophica</name>
    <dbReference type="NCBI Taxonomy" id="2305248"/>
    <lineage>
        <taxon>Bacteria</taxon>
        <taxon>Pseudomonadati</taxon>
        <taxon>Pseudomonadota</taxon>
        <taxon>Gammaproteobacteria</taxon>
        <taxon>Chromatiales</taxon>
        <taxon>Ectothiorhodospiraceae</taxon>
        <taxon>Candidatus Macondimonas</taxon>
    </lineage>
</organism>